<evidence type="ECO:0000256" key="1">
    <source>
        <dbReference type="PROSITE-ProRule" id="PRU00339"/>
    </source>
</evidence>
<dbReference type="Pfam" id="PF13432">
    <property type="entry name" value="TPR_16"/>
    <property type="match status" value="1"/>
</dbReference>
<dbReference type="SUPFAM" id="SSF48452">
    <property type="entry name" value="TPR-like"/>
    <property type="match status" value="4"/>
</dbReference>
<organism evidence="3 4">
    <name type="scientific">Litorilituus sediminis</name>
    <dbReference type="NCBI Taxonomy" id="718192"/>
    <lineage>
        <taxon>Bacteria</taxon>
        <taxon>Pseudomonadati</taxon>
        <taxon>Pseudomonadota</taxon>
        <taxon>Gammaproteobacteria</taxon>
        <taxon>Alteromonadales</taxon>
        <taxon>Colwelliaceae</taxon>
        <taxon>Litorilituus</taxon>
    </lineage>
</organism>
<dbReference type="AlphaFoldDB" id="A0A4P6P3Y1"/>
<dbReference type="Gene3D" id="1.25.40.10">
    <property type="entry name" value="Tetratricopeptide repeat domain"/>
    <property type="match status" value="6"/>
</dbReference>
<dbReference type="Pfam" id="PF12895">
    <property type="entry name" value="ANAPC3"/>
    <property type="match status" value="1"/>
</dbReference>
<feature type="repeat" description="TPR" evidence="1">
    <location>
        <begin position="723"/>
        <end position="756"/>
    </location>
</feature>
<dbReference type="KEGG" id="lsd:EMK97_09925"/>
<feature type="repeat" description="TPR" evidence="1">
    <location>
        <begin position="383"/>
        <end position="416"/>
    </location>
</feature>
<protein>
    <submittedName>
        <fullName evidence="3">PEP-CTERM system TPR-repeat protein PrsT</fullName>
    </submittedName>
</protein>
<dbReference type="Pfam" id="PF14559">
    <property type="entry name" value="TPR_19"/>
    <property type="match status" value="3"/>
</dbReference>
<evidence type="ECO:0000313" key="4">
    <source>
        <dbReference type="Proteomes" id="UP000290244"/>
    </source>
</evidence>
<dbReference type="InterPro" id="IPR014266">
    <property type="entry name" value="PEP-CTERM_TPR_PrsT"/>
</dbReference>
<keyword evidence="2" id="KW-0732">Signal</keyword>
<evidence type="ECO:0000313" key="3">
    <source>
        <dbReference type="EMBL" id="QBG36004.1"/>
    </source>
</evidence>
<keyword evidence="4" id="KW-1185">Reference proteome</keyword>
<evidence type="ECO:0000256" key="2">
    <source>
        <dbReference type="SAM" id="SignalP"/>
    </source>
</evidence>
<dbReference type="SMART" id="SM00028">
    <property type="entry name" value="TPR"/>
    <property type="match status" value="15"/>
</dbReference>
<sequence>MKWLSNIKGSSLGTLACVSVLCWTMQFAYANETINQYYEQALIAFEQQDNGTALVHLKNILQQDDKHVPARVLLTQVYLQQGNGVAAEVELNRVDSDLVDDDHIISLFAHAYLLQKQYRKVIEITESSVFQRSIERDLKIFRGQALIGVHQYRAADIAFKQALAIDSQSQLALLGRAQIALQNKRVDLALNFVEQALSSDAPLANSWILKAKILQHQQQPNQALMAINQAVAISPEHLSARLTRAMLLINLKQHNKAEQDIEYILAKIPNEPRAGYLKAILLATQMQEQQLSQTAITQVMVTLAGVPDDVMKNTPDYYYLAGQVSYQFGRLDDARHYLTKFLSYAELEVNAVLMLASVELMQQQAETARSLLIKANINQPNDIRILSLLGLAYLQQKNTDKAEYYFKQVLTMNPESSQGLTNLAKSNIQSGDYHGAIKALLSIKDDTVSATQVKLLLVDSYQQSKQYLDAIKVMESLLREFPENSYYYQRIGVLYGHNKQLELARSAFDTAISLDDSNVLAMIHLARMDNISGNPAKALAFLQDKLKQFPKNSLIMAEVSDAYLLNNDHKNSMLWLKKAYALDKNSFFIVEKYAKALAREGELAQALLVTEAFVSSHSKHVASRLLVAKFYQTNKQYQQAADSLKDVLDHVANKAGIYVQIARVQLQAKNNTAAISSFKKAMVANEQYLPAYLGLLDIIMLQQDEKYALQLIATIKDISKDEGLAEVLQGKLYYQLHNYDLAEQHYLKALTIEPSKVAILGVYKSFKKQKQANKAITYLVSWLKAHGDDLQVSIALADCYRQSQQLQKSGQAYQQLLADYGELPILLNNYANVLYELDEADLALHHARKAYSYLKNNVAIIDTLGWIESRMGNKEVALALFRQALTKDFDNAEVQYHLGATLYDLERHNEAQKYLKKSVNSRQDFSEKHKAKALLARIQS</sequence>
<feature type="signal peptide" evidence="2">
    <location>
        <begin position="1"/>
        <end position="30"/>
    </location>
</feature>
<gene>
    <name evidence="3" type="primary">prsT</name>
    <name evidence="3" type="ORF">EMK97_09925</name>
</gene>
<accession>A0A4P6P3Y1</accession>
<reference evidence="3 4" key="1">
    <citation type="submission" date="2018-12" db="EMBL/GenBank/DDBJ databases">
        <title>Complete genome of Litorilituus sediminis.</title>
        <authorList>
            <person name="Liu A."/>
            <person name="Rong J."/>
        </authorList>
    </citation>
    <scope>NUCLEOTIDE SEQUENCE [LARGE SCALE GENOMIC DNA]</scope>
    <source>
        <strain evidence="3 4">JCM 17549</strain>
    </source>
</reference>
<dbReference type="InterPro" id="IPR011990">
    <property type="entry name" value="TPR-like_helical_dom_sf"/>
</dbReference>
<dbReference type="RefSeq" id="WP_130601732.1">
    <property type="nucleotide sequence ID" value="NZ_CP034759.1"/>
</dbReference>
<dbReference type="NCBIfam" id="TIGR02917">
    <property type="entry name" value="PEP_TPR_lipo"/>
    <property type="match status" value="1"/>
</dbReference>
<feature type="chain" id="PRO_5020332460" evidence="2">
    <location>
        <begin position="31"/>
        <end position="940"/>
    </location>
</feature>
<dbReference type="Proteomes" id="UP000290244">
    <property type="component" value="Chromosome"/>
</dbReference>
<keyword evidence="1" id="KW-0802">TPR repeat</keyword>
<dbReference type="PANTHER" id="PTHR12558">
    <property type="entry name" value="CELL DIVISION CYCLE 16,23,27"/>
    <property type="match status" value="1"/>
</dbReference>
<feature type="repeat" description="TPR" evidence="1">
    <location>
        <begin position="485"/>
        <end position="518"/>
    </location>
</feature>
<proteinExistence type="predicted"/>
<dbReference type="Pfam" id="PF13181">
    <property type="entry name" value="TPR_8"/>
    <property type="match status" value="2"/>
</dbReference>
<dbReference type="PANTHER" id="PTHR12558:SF13">
    <property type="entry name" value="CELL DIVISION CYCLE PROTEIN 27 HOMOLOG"/>
    <property type="match status" value="1"/>
</dbReference>
<name>A0A4P6P3Y1_9GAMM</name>
<dbReference type="InterPro" id="IPR019734">
    <property type="entry name" value="TPR_rpt"/>
</dbReference>
<dbReference type="PROSITE" id="PS50005">
    <property type="entry name" value="TPR"/>
    <property type="match status" value="3"/>
</dbReference>
<dbReference type="EMBL" id="CP034759">
    <property type="protein sequence ID" value="QBG36004.1"/>
    <property type="molecule type" value="Genomic_DNA"/>
</dbReference>
<dbReference type="OrthoDB" id="6110507at2"/>